<name>A0A7Y4A264_9VIBR</name>
<evidence type="ECO:0000256" key="1">
    <source>
        <dbReference type="SAM" id="Phobius"/>
    </source>
</evidence>
<dbReference type="Proteomes" id="UP000565719">
    <property type="component" value="Unassembled WGS sequence"/>
</dbReference>
<dbReference type="AlphaFoldDB" id="A0A7Y4A264"/>
<keyword evidence="1" id="KW-0812">Transmembrane</keyword>
<keyword evidence="1" id="KW-1133">Transmembrane helix</keyword>
<proteinExistence type="predicted"/>
<feature type="transmembrane region" description="Helical" evidence="1">
    <location>
        <begin position="21"/>
        <end position="40"/>
    </location>
</feature>
<dbReference type="RefSeq" id="WP_171362304.1">
    <property type="nucleotide sequence ID" value="NZ_VTXC01000085.1"/>
</dbReference>
<organism evidence="2 3">
    <name type="scientific">Vibrio pectenicida</name>
    <dbReference type="NCBI Taxonomy" id="62763"/>
    <lineage>
        <taxon>Bacteria</taxon>
        <taxon>Pseudomonadati</taxon>
        <taxon>Pseudomonadota</taxon>
        <taxon>Gammaproteobacteria</taxon>
        <taxon>Vibrionales</taxon>
        <taxon>Vibrionaceae</taxon>
        <taxon>Vibrio</taxon>
    </lineage>
</organism>
<dbReference type="EMBL" id="VTXC01000085">
    <property type="protein sequence ID" value="NOH73350.1"/>
    <property type="molecule type" value="Genomic_DNA"/>
</dbReference>
<sequence>MDYIYSVIHFLASVVSDIKHLFFYLSDSILNVFTYAWYWLVKLYLYIQLSTIELAFNVATMILQDYEVYTVLNGAFNQLSPDLRYMSYSLGIVDAIRIIIDAFATAFVLRVMGW</sequence>
<keyword evidence="1" id="KW-0472">Membrane</keyword>
<comment type="caution">
    <text evidence="2">The sequence shown here is derived from an EMBL/GenBank/DDBJ whole genome shotgun (WGS) entry which is preliminary data.</text>
</comment>
<gene>
    <name evidence="2" type="ORF">F0225_18715</name>
</gene>
<protein>
    <submittedName>
        <fullName evidence="2">DUF2523 domain-containing protein</fullName>
    </submittedName>
</protein>
<reference evidence="2 3" key="1">
    <citation type="submission" date="2019-09" db="EMBL/GenBank/DDBJ databases">
        <title>Draft genome sequencing and comparative genomics of hatchery-associated Vibrios.</title>
        <authorList>
            <person name="Kehlet-Delgado H."/>
            <person name="Mueller R.S."/>
        </authorList>
    </citation>
    <scope>NUCLEOTIDE SEQUENCE [LARGE SCALE GENOMIC DNA]</scope>
    <source>
        <strain evidence="2 3">99-46-Y</strain>
    </source>
</reference>
<evidence type="ECO:0000313" key="3">
    <source>
        <dbReference type="Proteomes" id="UP000565719"/>
    </source>
</evidence>
<evidence type="ECO:0000313" key="2">
    <source>
        <dbReference type="EMBL" id="NOH73350.1"/>
    </source>
</evidence>
<accession>A0A7Y4A264</accession>
<feature type="transmembrane region" description="Helical" evidence="1">
    <location>
        <begin position="85"/>
        <end position="109"/>
    </location>
</feature>